<dbReference type="PROSITE" id="PS51257">
    <property type="entry name" value="PROKAR_LIPOPROTEIN"/>
    <property type="match status" value="1"/>
</dbReference>
<evidence type="ECO:0000256" key="1">
    <source>
        <dbReference type="SAM" id="SignalP"/>
    </source>
</evidence>
<feature type="signal peptide" evidence="1">
    <location>
        <begin position="1"/>
        <end position="22"/>
    </location>
</feature>
<feature type="chain" id="PRO_5045387923" description="Lipoprotein" evidence="1">
    <location>
        <begin position="23"/>
        <end position="404"/>
    </location>
</feature>
<name>A0ABZ0I359_9GAMM</name>
<organism evidence="2 3">
    <name type="scientific">Congregibacter variabilis</name>
    <dbReference type="NCBI Taxonomy" id="3081200"/>
    <lineage>
        <taxon>Bacteria</taxon>
        <taxon>Pseudomonadati</taxon>
        <taxon>Pseudomonadota</taxon>
        <taxon>Gammaproteobacteria</taxon>
        <taxon>Cellvibrionales</taxon>
        <taxon>Halieaceae</taxon>
        <taxon>Congregibacter</taxon>
    </lineage>
</organism>
<protein>
    <recommendedName>
        <fullName evidence="4">Lipoprotein</fullName>
    </recommendedName>
</protein>
<keyword evidence="3" id="KW-1185">Reference proteome</keyword>
<dbReference type="RefSeq" id="WP_407347710.1">
    <property type="nucleotide sequence ID" value="NZ_CP136864.1"/>
</dbReference>
<dbReference type="Proteomes" id="UP001626537">
    <property type="component" value="Chromosome"/>
</dbReference>
<sequence>MTSRITANVRWLAVVCLGFSLAGCVSQTVKSTSIPTLQGSALPVPEDELMDVAVAIFDPGIDFVDEDERLYPEVRRAEARYIPKLLSEVLQNSGAWGAVRVVPNEDRITDLMISGTILHSDGETLELKVVAKDSRDYVWLERVYEGTASRYAYDAKTRSTYDPFQAVYHQIANDLIERFDKLPSAQRKEIRTVSELLFAQSFSTEAFEGYLDKTRKGKQLVVRLPAEDDPMLARVRMLRERDHVFVDTLQSYYSGFSEEMFGPYQEWRKLSYQEVIAYQQLKKESMQQLIAGGAAIIAGIAAAGSGDGSARAAGNVAIIGGGYLLKSGLETRAEAQIHVEALEEIGQSLEAEITPQVIELEDRTVMISGSVEDQYAQWREVLAEIYRNEIGELAPPASDANIQN</sequence>
<proteinExistence type="predicted"/>
<evidence type="ECO:0000313" key="3">
    <source>
        <dbReference type="Proteomes" id="UP001626537"/>
    </source>
</evidence>
<gene>
    <name evidence="2" type="ORF">R0135_14860</name>
</gene>
<reference evidence="2 3" key="1">
    <citation type="submission" date="2023-10" db="EMBL/GenBank/DDBJ databases">
        <title>Two novel species belonging to the OM43/NOR5 clade.</title>
        <authorList>
            <person name="Park M."/>
        </authorList>
    </citation>
    <scope>NUCLEOTIDE SEQUENCE [LARGE SCALE GENOMIC DNA]</scope>
    <source>
        <strain evidence="2 3">IMCC43200</strain>
    </source>
</reference>
<accession>A0ABZ0I359</accession>
<keyword evidence="1" id="KW-0732">Signal</keyword>
<dbReference type="EMBL" id="CP136864">
    <property type="protein sequence ID" value="WOJ93049.1"/>
    <property type="molecule type" value="Genomic_DNA"/>
</dbReference>
<evidence type="ECO:0000313" key="2">
    <source>
        <dbReference type="EMBL" id="WOJ93049.1"/>
    </source>
</evidence>
<evidence type="ECO:0008006" key="4">
    <source>
        <dbReference type="Google" id="ProtNLM"/>
    </source>
</evidence>